<reference evidence="2" key="1">
    <citation type="journal article" date="2020" name="mSystems">
        <title>Genome- and Community-Level Interaction Insights into Carbon Utilization and Element Cycling Functions of Hydrothermarchaeota in Hydrothermal Sediment.</title>
        <authorList>
            <person name="Zhou Z."/>
            <person name="Liu Y."/>
            <person name="Xu W."/>
            <person name="Pan J."/>
            <person name="Luo Z.H."/>
            <person name="Li M."/>
        </authorList>
    </citation>
    <scope>NUCLEOTIDE SEQUENCE [LARGE SCALE GENOMIC DNA]</scope>
    <source>
        <strain evidence="2">SpSt-769</strain>
    </source>
</reference>
<dbReference type="InterPro" id="IPR036869">
    <property type="entry name" value="J_dom_sf"/>
</dbReference>
<accession>A0A7C4EU29</accession>
<dbReference type="CDD" id="cd06257">
    <property type="entry name" value="DnaJ"/>
    <property type="match status" value="1"/>
</dbReference>
<dbReference type="SMART" id="SM00271">
    <property type="entry name" value="DnaJ"/>
    <property type="match status" value="1"/>
</dbReference>
<dbReference type="Gene3D" id="1.10.287.110">
    <property type="entry name" value="DnaJ domain"/>
    <property type="match status" value="1"/>
</dbReference>
<feature type="domain" description="J" evidence="1">
    <location>
        <begin position="211"/>
        <end position="267"/>
    </location>
</feature>
<gene>
    <name evidence="2" type="ORF">ENV54_03840</name>
</gene>
<sequence>MAMESSALQEKVFRALHERPGSSAAWFGQQFGLSSYRLRRIFRRIERDLDGAVIVHDPERGVWIVELDASLCSGVNWVGESEGGFRQCNESVLFPDGRCYEHSHYECEEMAALSRRLHFLTGPKDPSVQTLAESAVETLQELLRTLEGIQPATRRDWRNKVRYQRLLMSAVAFKDWKHRLAVANEADEIPYELRRRHRNSSGSPYEFALRKYYVLLQVPVDAAKEEVLKAWKKLALLYHPDVQGEDGDEEMMKAVNEAKEKIFHLRGWD</sequence>
<dbReference type="PROSITE" id="PS50076">
    <property type="entry name" value="DNAJ_2"/>
    <property type="match status" value="1"/>
</dbReference>
<evidence type="ECO:0000313" key="2">
    <source>
        <dbReference type="EMBL" id="HGH60414.1"/>
    </source>
</evidence>
<protein>
    <submittedName>
        <fullName evidence="2">J domain-containing protein</fullName>
    </submittedName>
</protein>
<dbReference type="AlphaFoldDB" id="A0A7C4EU29"/>
<dbReference type="InterPro" id="IPR050817">
    <property type="entry name" value="DjlA_DnaK_co-chaperone"/>
</dbReference>
<dbReference type="EMBL" id="DTGT01000119">
    <property type="protein sequence ID" value="HGH60414.1"/>
    <property type="molecule type" value="Genomic_DNA"/>
</dbReference>
<comment type="caution">
    <text evidence="2">The sequence shown here is derived from an EMBL/GenBank/DDBJ whole genome shotgun (WGS) entry which is preliminary data.</text>
</comment>
<proteinExistence type="predicted"/>
<name>A0A7C4EU29_9BACT</name>
<evidence type="ECO:0000259" key="1">
    <source>
        <dbReference type="PROSITE" id="PS50076"/>
    </source>
</evidence>
<dbReference type="Pfam" id="PF00226">
    <property type="entry name" value="DnaJ"/>
    <property type="match status" value="1"/>
</dbReference>
<organism evidence="2">
    <name type="scientific">Desulfomonile tiedjei</name>
    <dbReference type="NCBI Taxonomy" id="2358"/>
    <lineage>
        <taxon>Bacteria</taxon>
        <taxon>Pseudomonadati</taxon>
        <taxon>Thermodesulfobacteriota</taxon>
        <taxon>Desulfomonilia</taxon>
        <taxon>Desulfomonilales</taxon>
        <taxon>Desulfomonilaceae</taxon>
        <taxon>Desulfomonile</taxon>
    </lineage>
</organism>
<dbReference type="InterPro" id="IPR001623">
    <property type="entry name" value="DnaJ_domain"/>
</dbReference>
<dbReference type="SUPFAM" id="SSF46565">
    <property type="entry name" value="Chaperone J-domain"/>
    <property type="match status" value="1"/>
</dbReference>
<dbReference type="PANTHER" id="PTHR24074">
    <property type="entry name" value="CO-CHAPERONE PROTEIN DJLA"/>
    <property type="match status" value="1"/>
</dbReference>